<feature type="transmembrane region" description="Helical" evidence="7">
    <location>
        <begin position="51"/>
        <end position="70"/>
    </location>
</feature>
<dbReference type="PRINTS" id="PR00953">
    <property type="entry name" value="TYPE3IMRPROT"/>
</dbReference>
<dbReference type="PANTHER" id="PTHR30065">
    <property type="entry name" value="FLAGELLAR BIOSYNTHETIC PROTEIN FLIR"/>
    <property type="match status" value="1"/>
</dbReference>
<dbReference type="Proteomes" id="UP000593594">
    <property type="component" value="Chromosome"/>
</dbReference>
<evidence type="ECO:0000256" key="6">
    <source>
        <dbReference type="ARBA" id="ARBA00023136"/>
    </source>
</evidence>
<sequence>MTDLPPLLSPDNRELLDLLLAFLLSMSRLTGFVAVSPFFSRRSMPRMVRFGVIAAMSFSVVPGLAVHVGAEIADRGGAFPSYPPMIFKELALGLFLGALTWLPVRGLELAGVILDTQRGSMQAQDYDVIFSAQTTPTAIYLSQLFSGYFFAAGGFLMVMTMFYQSLAIWPPMAAFPDITREALMLFIRFAGTLYFAAMVLVLPISGFMLLSDICIAFLARSAPSLNALTFGMPVKSAVLMVMLIFYVDILYPKVLDMLAGALEMMKQVLAP</sequence>
<feature type="transmembrane region" description="Helical" evidence="7">
    <location>
        <begin position="90"/>
        <end position="114"/>
    </location>
</feature>
<keyword evidence="4 7" id="KW-0812">Transmembrane</keyword>
<feature type="transmembrane region" description="Helical" evidence="7">
    <location>
        <begin position="148"/>
        <end position="169"/>
    </location>
</feature>
<dbReference type="Pfam" id="PF01311">
    <property type="entry name" value="Bac_export_1"/>
    <property type="match status" value="1"/>
</dbReference>
<gene>
    <name evidence="8" type="ORF">HW532_17445</name>
</gene>
<keyword evidence="6 7" id="KW-0472">Membrane</keyword>
<evidence type="ECO:0000313" key="8">
    <source>
        <dbReference type="EMBL" id="QPC44325.1"/>
    </source>
</evidence>
<accession>A0A7S8HD76</accession>
<evidence type="ECO:0000256" key="5">
    <source>
        <dbReference type="ARBA" id="ARBA00022989"/>
    </source>
</evidence>
<dbReference type="GO" id="GO:0006605">
    <property type="term" value="P:protein targeting"/>
    <property type="evidence" value="ECO:0007669"/>
    <property type="project" value="InterPro"/>
</dbReference>
<dbReference type="KEGG" id="kmn:HW532_17445"/>
<evidence type="ECO:0000256" key="7">
    <source>
        <dbReference type="SAM" id="Phobius"/>
    </source>
</evidence>
<evidence type="ECO:0000256" key="4">
    <source>
        <dbReference type="ARBA" id="ARBA00022692"/>
    </source>
</evidence>
<keyword evidence="3" id="KW-1003">Cell membrane</keyword>
<feature type="transmembrane region" description="Helical" evidence="7">
    <location>
        <begin position="20"/>
        <end position="39"/>
    </location>
</feature>
<dbReference type="EMBL" id="CP058214">
    <property type="protein sequence ID" value="QPC44325.1"/>
    <property type="molecule type" value="Genomic_DNA"/>
</dbReference>
<protein>
    <submittedName>
        <fullName evidence="8">Flagellar biosynthetic protein FliR</fullName>
    </submittedName>
</protein>
<evidence type="ECO:0000313" key="9">
    <source>
        <dbReference type="Proteomes" id="UP000593594"/>
    </source>
</evidence>
<name>A0A7S8HD76_9HYPH</name>
<evidence type="ECO:0000256" key="2">
    <source>
        <dbReference type="ARBA" id="ARBA00009772"/>
    </source>
</evidence>
<dbReference type="AlphaFoldDB" id="A0A7S8HD76"/>
<keyword evidence="9" id="KW-1185">Reference proteome</keyword>
<dbReference type="RefSeq" id="WP_213161692.1">
    <property type="nucleotide sequence ID" value="NZ_CP058214.1"/>
</dbReference>
<keyword evidence="8" id="KW-0966">Cell projection</keyword>
<feature type="transmembrane region" description="Helical" evidence="7">
    <location>
        <begin position="189"/>
        <end position="218"/>
    </location>
</feature>
<proteinExistence type="inferred from homology"/>
<dbReference type="GO" id="GO:0005886">
    <property type="term" value="C:plasma membrane"/>
    <property type="evidence" value="ECO:0007669"/>
    <property type="project" value="UniProtKB-SubCell"/>
</dbReference>
<comment type="subcellular location">
    <subcellularLocation>
        <location evidence="1">Cell membrane</location>
        <topology evidence="1">Multi-pass membrane protein</topology>
    </subcellularLocation>
</comment>
<keyword evidence="8" id="KW-0969">Cilium</keyword>
<comment type="similarity">
    <text evidence="2">Belongs to the FliR/MopE/SpaR family.</text>
</comment>
<feature type="transmembrane region" description="Helical" evidence="7">
    <location>
        <begin position="225"/>
        <end position="247"/>
    </location>
</feature>
<dbReference type="PANTHER" id="PTHR30065:SF1">
    <property type="entry name" value="SURFACE PRESENTATION OF ANTIGENS PROTEIN SPAR"/>
    <property type="match status" value="1"/>
</dbReference>
<keyword evidence="5 7" id="KW-1133">Transmembrane helix</keyword>
<reference evidence="8 9" key="1">
    <citation type="submission" date="2020-06" db="EMBL/GenBank/DDBJ databases">
        <title>Genome sequence of 2 isolates from Red Sea Mangroves.</title>
        <authorList>
            <person name="Sefrji F."/>
            <person name="Michoud G."/>
            <person name="Merlino G."/>
            <person name="Daffonchio D."/>
        </authorList>
    </citation>
    <scope>NUCLEOTIDE SEQUENCE [LARGE SCALE GENOMIC DNA]</scope>
    <source>
        <strain evidence="8 9">R1DC25</strain>
    </source>
</reference>
<keyword evidence="8" id="KW-0282">Flagellum</keyword>
<evidence type="ECO:0000256" key="1">
    <source>
        <dbReference type="ARBA" id="ARBA00004651"/>
    </source>
</evidence>
<dbReference type="InterPro" id="IPR002010">
    <property type="entry name" value="T3SS_IM_R"/>
</dbReference>
<evidence type="ECO:0000256" key="3">
    <source>
        <dbReference type="ARBA" id="ARBA00022475"/>
    </source>
</evidence>
<organism evidence="8 9">
    <name type="scientific">Kaustia mangrovi</name>
    <dbReference type="NCBI Taxonomy" id="2593653"/>
    <lineage>
        <taxon>Bacteria</taxon>
        <taxon>Pseudomonadati</taxon>
        <taxon>Pseudomonadota</taxon>
        <taxon>Alphaproteobacteria</taxon>
        <taxon>Hyphomicrobiales</taxon>
        <taxon>Parvibaculaceae</taxon>
        <taxon>Kaustia</taxon>
    </lineage>
</organism>